<dbReference type="GO" id="GO:0020037">
    <property type="term" value="F:heme binding"/>
    <property type="evidence" value="ECO:0007669"/>
    <property type="project" value="InterPro"/>
</dbReference>
<accession>A0A3B0SZ20</accession>
<evidence type="ECO:0000256" key="2">
    <source>
        <dbReference type="ARBA" id="ARBA00022617"/>
    </source>
</evidence>
<organism evidence="5">
    <name type="scientific">hydrothermal vent metagenome</name>
    <dbReference type="NCBI Taxonomy" id="652676"/>
    <lineage>
        <taxon>unclassified sequences</taxon>
        <taxon>metagenomes</taxon>
        <taxon>ecological metagenomes</taxon>
    </lineage>
</organism>
<keyword evidence="1" id="KW-0813">Transport</keyword>
<name>A0A3B0SZ20_9ZZZZ</name>
<evidence type="ECO:0000256" key="4">
    <source>
        <dbReference type="ARBA" id="ARBA00023004"/>
    </source>
</evidence>
<dbReference type="CDD" id="cd00454">
    <property type="entry name" value="TrHb1_N"/>
    <property type="match status" value="1"/>
</dbReference>
<dbReference type="GO" id="GO:0019825">
    <property type="term" value="F:oxygen binding"/>
    <property type="evidence" value="ECO:0007669"/>
    <property type="project" value="InterPro"/>
</dbReference>
<dbReference type="InterPro" id="IPR009050">
    <property type="entry name" value="Globin-like_sf"/>
</dbReference>
<dbReference type="InterPro" id="IPR001486">
    <property type="entry name" value="Hemoglobin_trunc"/>
</dbReference>
<dbReference type="AlphaFoldDB" id="A0A3B0SZ20"/>
<gene>
    <name evidence="5" type="ORF">MNBD_ALPHA01-2315</name>
</gene>
<keyword evidence="4" id="KW-0408">Iron</keyword>
<keyword evidence="2" id="KW-0349">Heme</keyword>
<evidence type="ECO:0000313" key="5">
    <source>
        <dbReference type="EMBL" id="VAW00016.1"/>
    </source>
</evidence>
<protein>
    <submittedName>
        <fullName evidence="5">Cyanoglobin Hemoglobin-like protein HbN</fullName>
    </submittedName>
</protein>
<dbReference type="SUPFAM" id="SSF46458">
    <property type="entry name" value="Globin-like"/>
    <property type="match status" value="1"/>
</dbReference>
<dbReference type="Pfam" id="PF01152">
    <property type="entry name" value="Bac_globin"/>
    <property type="match status" value="1"/>
</dbReference>
<dbReference type="EMBL" id="UOEJ01000127">
    <property type="protein sequence ID" value="VAW00016.1"/>
    <property type="molecule type" value="Genomic_DNA"/>
</dbReference>
<dbReference type="GO" id="GO:0046872">
    <property type="term" value="F:metal ion binding"/>
    <property type="evidence" value="ECO:0007669"/>
    <property type="project" value="UniProtKB-KW"/>
</dbReference>
<keyword evidence="3" id="KW-0479">Metal-binding</keyword>
<dbReference type="Gene3D" id="1.10.490.10">
    <property type="entry name" value="Globins"/>
    <property type="match status" value="1"/>
</dbReference>
<dbReference type="InterPro" id="IPR012292">
    <property type="entry name" value="Globin/Proto"/>
</dbReference>
<evidence type="ECO:0000256" key="3">
    <source>
        <dbReference type="ARBA" id="ARBA00022723"/>
    </source>
</evidence>
<reference evidence="5" key="1">
    <citation type="submission" date="2018-06" db="EMBL/GenBank/DDBJ databases">
        <authorList>
            <person name="Zhirakovskaya E."/>
        </authorList>
    </citation>
    <scope>NUCLEOTIDE SEQUENCE</scope>
</reference>
<proteinExistence type="predicted"/>
<evidence type="ECO:0000256" key="1">
    <source>
        <dbReference type="ARBA" id="ARBA00022448"/>
    </source>
</evidence>
<sequence length="123" mass="13728">MSEKSLYERLGGYDGITAFCNDMMPRLQGDDQLGRFWQNRGADGIAREKQLLIDYLCENAGGPVYYTGRDMLKSHKGMNISESDWTIFLGHAGATMEALQVPEQECNDVVAFVLSLKDDIVEG</sequence>